<dbReference type="Gene3D" id="2.60.40.2750">
    <property type="match status" value="1"/>
</dbReference>
<dbReference type="EMBL" id="JAUEPH010000002">
    <property type="protein sequence ID" value="MDN3203152.1"/>
    <property type="molecule type" value="Genomic_DNA"/>
</dbReference>
<dbReference type="RefSeq" id="WP_289998716.1">
    <property type="nucleotide sequence ID" value="NZ_JAUEPH010000002.1"/>
</dbReference>
<evidence type="ECO:0000313" key="2">
    <source>
        <dbReference type="EMBL" id="MDN3203152.1"/>
    </source>
</evidence>
<keyword evidence="1" id="KW-0472">Membrane</keyword>
<comment type="caution">
    <text evidence="2">The sequence shown here is derived from an EMBL/GenBank/DDBJ whole genome shotgun (WGS) entry which is preliminary data.</text>
</comment>
<organism evidence="2 3">
    <name type="scientific">Algoriphagus sediminis</name>
    <dbReference type="NCBI Taxonomy" id="3057113"/>
    <lineage>
        <taxon>Bacteria</taxon>
        <taxon>Pseudomonadati</taxon>
        <taxon>Bacteroidota</taxon>
        <taxon>Cytophagia</taxon>
        <taxon>Cytophagales</taxon>
        <taxon>Cyclobacteriaceae</taxon>
        <taxon>Algoriphagus</taxon>
    </lineage>
</organism>
<accession>A0ABT7Y9F7</accession>
<gene>
    <name evidence="2" type="ORF">QVH07_03290</name>
</gene>
<dbReference type="Proteomes" id="UP001171916">
    <property type="component" value="Unassembled WGS sequence"/>
</dbReference>
<name>A0ABT7Y9F7_9BACT</name>
<feature type="transmembrane region" description="Helical" evidence="1">
    <location>
        <begin position="6"/>
        <end position="26"/>
    </location>
</feature>
<keyword evidence="1" id="KW-1133">Transmembrane helix</keyword>
<dbReference type="InterPro" id="IPR008620">
    <property type="entry name" value="FixH"/>
</dbReference>
<proteinExistence type="predicted"/>
<evidence type="ECO:0000256" key="1">
    <source>
        <dbReference type="SAM" id="Phobius"/>
    </source>
</evidence>
<reference evidence="2" key="1">
    <citation type="submission" date="2023-06" db="EMBL/GenBank/DDBJ databases">
        <title>Robiginitalea aurantiacus sp. nov. and Algoriphagus sediminis sp. nov., isolated from coastal sediment.</title>
        <authorList>
            <person name="Zhou Z.Y."/>
            <person name="An J."/>
            <person name="Jia Y.W."/>
            <person name="Du Z.J."/>
        </authorList>
    </citation>
    <scope>NUCLEOTIDE SEQUENCE</scope>
    <source>
        <strain evidence="2">C2-7</strain>
    </source>
</reference>
<sequence>MNWGHGIVLAIVGFVAIIMTMVVISVRMTGIELVTDDYYAQEIDYQNQIDRETFANQLDRQVIEFDGQSKTLLFDLPKGTEANLELFRPSDETLDQQIDFQVETDTRTSVSVAELKRGYWRVQLRWQENGVELYEEKKISI</sequence>
<evidence type="ECO:0000313" key="3">
    <source>
        <dbReference type="Proteomes" id="UP001171916"/>
    </source>
</evidence>
<keyword evidence="3" id="KW-1185">Reference proteome</keyword>
<dbReference type="Pfam" id="PF05751">
    <property type="entry name" value="FixH"/>
    <property type="match status" value="1"/>
</dbReference>
<keyword evidence="1" id="KW-0812">Transmembrane</keyword>
<protein>
    <submittedName>
        <fullName evidence="2">FixH family protein</fullName>
    </submittedName>
</protein>